<dbReference type="Pfam" id="PF13041">
    <property type="entry name" value="PPR_2"/>
    <property type="match status" value="3"/>
</dbReference>
<dbReference type="PANTHER" id="PTHR47447">
    <property type="entry name" value="OS03G0856100 PROTEIN"/>
    <property type="match status" value="1"/>
</dbReference>
<evidence type="ECO:0000313" key="4">
    <source>
        <dbReference type="EMBL" id="KAF3448763.1"/>
    </source>
</evidence>
<dbReference type="InterPro" id="IPR011990">
    <property type="entry name" value="TPR-like_helical_dom_sf"/>
</dbReference>
<proteinExistence type="inferred from homology"/>
<comment type="similarity">
    <text evidence="1">Belongs to the PPR family. P subfamily.</text>
</comment>
<dbReference type="Gene3D" id="1.25.40.10">
    <property type="entry name" value="Tetratricopeptide repeat domain"/>
    <property type="match status" value="4"/>
</dbReference>
<evidence type="ECO:0000256" key="1">
    <source>
        <dbReference type="ARBA" id="ARBA00007626"/>
    </source>
</evidence>
<feature type="repeat" description="PPR" evidence="3">
    <location>
        <begin position="457"/>
        <end position="491"/>
    </location>
</feature>
<evidence type="ECO:0000256" key="2">
    <source>
        <dbReference type="ARBA" id="ARBA00022737"/>
    </source>
</evidence>
<dbReference type="AlphaFoldDB" id="A0A8K0MK92"/>
<dbReference type="InterPro" id="IPR002885">
    <property type="entry name" value="PPR_rpt"/>
</dbReference>
<evidence type="ECO:0000313" key="5">
    <source>
        <dbReference type="Proteomes" id="UP000796880"/>
    </source>
</evidence>
<dbReference type="Proteomes" id="UP000796880">
    <property type="component" value="Unassembled WGS sequence"/>
</dbReference>
<protein>
    <recommendedName>
        <fullName evidence="6">Pentatricopeptide repeat-containing protein</fullName>
    </recommendedName>
</protein>
<dbReference type="EMBL" id="VOIH02000004">
    <property type="protein sequence ID" value="KAF3448763.1"/>
    <property type="molecule type" value="Genomic_DNA"/>
</dbReference>
<dbReference type="PROSITE" id="PS51375">
    <property type="entry name" value="PPR"/>
    <property type="match status" value="6"/>
</dbReference>
<feature type="repeat" description="PPR" evidence="3">
    <location>
        <begin position="340"/>
        <end position="374"/>
    </location>
</feature>
<keyword evidence="5" id="KW-1185">Reference proteome</keyword>
<dbReference type="NCBIfam" id="TIGR00756">
    <property type="entry name" value="PPR"/>
    <property type="match status" value="6"/>
</dbReference>
<dbReference type="PANTHER" id="PTHR47447:SF17">
    <property type="entry name" value="OS12G0638900 PROTEIN"/>
    <property type="match status" value="1"/>
</dbReference>
<evidence type="ECO:0008006" key="6">
    <source>
        <dbReference type="Google" id="ProtNLM"/>
    </source>
</evidence>
<dbReference type="SUPFAM" id="SSF81901">
    <property type="entry name" value="HCP-like"/>
    <property type="match status" value="1"/>
</dbReference>
<accession>A0A8K0MK92</accession>
<feature type="repeat" description="PPR" evidence="3">
    <location>
        <begin position="305"/>
        <end position="339"/>
    </location>
</feature>
<gene>
    <name evidence="4" type="ORF">FNV43_RR09476</name>
</gene>
<evidence type="ECO:0000256" key="3">
    <source>
        <dbReference type="PROSITE-ProRule" id="PRU00708"/>
    </source>
</evidence>
<keyword evidence="2" id="KW-0677">Repeat</keyword>
<organism evidence="4 5">
    <name type="scientific">Rhamnella rubrinervis</name>
    <dbReference type="NCBI Taxonomy" id="2594499"/>
    <lineage>
        <taxon>Eukaryota</taxon>
        <taxon>Viridiplantae</taxon>
        <taxon>Streptophyta</taxon>
        <taxon>Embryophyta</taxon>
        <taxon>Tracheophyta</taxon>
        <taxon>Spermatophyta</taxon>
        <taxon>Magnoliopsida</taxon>
        <taxon>eudicotyledons</taxon>
        <taxon>Gunneridae</taxon>
        <taxon>Pentapetalae</taxon>
        <taxon>rosids</taxon>
        <taxon>fabids</taxon>
        <taxon>Rosales</taxon>
        <taxon>Rhamnaceae</taxon>
        <taxon>rhamnoid group</taxon>
        <taxon>Rhamneae</taxon>
        <taxon>Rhamnella</taxon>
    </lineage>
</organism>
<reference evidence="4" key="1">
    <citation type="submission" date="2020-03" db="EMBL/GenBank/DDBJ databases">
        <title>A high-quality chromosome-level genome assembly of a woody plant with both climbing and erect habits, Rhamnella rubrinervis.</title>
        <authorList>
            <person name="Lu Z."/>
            <person name="Yang Y."/>
            <person name="Zhu X."/>
            <person name="Sun Y."/>
        </authorList>
    </citation>
    <scope>NUCLEOTIDE SEQUENCE</scope>
    <source>
        <strain evidence="4">BYM</strain>
        <tissue evidence="4">Leaf</tissue>
    </source>
</reference>
<feature type="repeat" description="PPR" evidence="3">
    <location>
        <begin position="270"/>
        <end position="304"/>
    </location>
</feature>
<feature type="repeat" description="PPR" evidence="3">
    <location>
        <begin position="375"/>
        <end position="409"/>
    </location>
</feature>
<name>A0A8K0MK92_9ROSA</name>
<sequence length="608" mass="68600">MKNFSVIANVCSARLRLAFGRTFRYYSFETSAVLSISQEDASAIFEDSISDGDCILSSAKSNLAEYEEQDEFSFGGKDVAEVVNKDLLFFSNQKTEDCKMKRIIAILTNLGWNFTSSNGCRIDMNQSNIIRIINDLYKESLDATLALYFFNWAMDMMLHLVRNYGENESCNLLLKVYNKLLRELVRSKQKNLAWELSEVMETRGLSLNASIVSLFIHDYCSEATSLLFKMTQFGISPDSVLLSSIIDGLCKVGEIEKAINILKFFNLPLNIFVYNSFISKSCTDGNMVKASRLFHEMSELGMLPDCFSYTTIIGGYCKMGDMKKAFQYFGKMLKVGTKPSVITFTLLIKACCKSGNMEMAESLLQKMMTGGLLPDVVAYNTLMDGYGKKGHLLKVYEVLDRMKSSNICPDVVTYNTLIHSIIKRGFIDKAKDILDELIKTGAHQEKTELTKRGFSPDVVTFTNVIDGFSRQGDAAKALLVWFRMCEHNVKPDVIACSAILNAYCRECRMEEAHLCSMRDMDKACNLVSMMIEHGILPNNITHRGLVLGFEKKWVKNPPISAAFKLQEILLRYGIGFDIDKYLAMVEQRGRSETTFVSEHSLANCCRVV</sequence>
<comment type="caution">
    <text evidence="4">The sequence shown here is derived from an EMBL/GenBank/DDBJ whole genome shotgun (WGS) entry which is preliminary data.</text>
</comment>
<dbReference type="Pfam" id="PF12854">
    <property type="entry name" value="PPR_1"/>
    <property type="match status" value="2"/>
</dbReference>
<feature type="repeat" description="PPR" evidence="3">
    <location>
        <begin position="410"/>
        <end position="444"/>
    </location>
</feature>
<dbReference type="OrthoDB" id="185373at2759"/>